<organism evidence="2 3">
    <name type="scientific">Durusdinium trenchii</name>
    <dbReference type="NCBI Taxonomy" id="1381693"/>
    <lineage>
        <taxon>Eukaryota</taxon>
        <taxon>Sar</taxon>
        <taxon>Alveolata</taxon>
        <taxon>Dinophyceae</taxon>
        <taxon>Suessiales</taxon>
        <taxon>Symbiodiniaceae</taxon>
        <taxon>Durusdinium</taxon>
    </lineage>
</organism>
<dbReference type="Proteomes" id="UP001642464">
    <property type="component" value="Unassembled WGS sequence"/>
</dbReference>
<dbReference type="Gene3D" id="3.40.50.1000">
    <property type="entry name" value="HAD superfamily/HAD-like"/>
    <property type="match status" value="1"/>
</dbReference>
<dbReference type="InterPro" id="IPR036412">
    <property type="entry name" value="HAD-like_sf"/>
</dbReference>
<evidence type="ECO:0008006" key="4">
    <source>
        <dbReference type="Google" id="ProtNLM"/>
    </source>
</evidence>
<dbReference type="EMBL" id="CAXAMM010012891">
    <property type="protein sequence ID" value="CAK9029931.1"/>
    <property type="molecule type" value="Genomic_DNA"/>
</dbReference>
<keyword evidence="1" id="KW-0472">Membrane</keyword>
<sequence length="281" mass="31253">MAVAAPRSAGPRSLRRLRPRAVTCAWTVVTVGTLGLLGLQNGLGFTNTVLGWARDLRKRQASQSSRCLRAVPELCVFDLDACLWDKEMFEMEEIPGEKDAVRGDLMGRGEGVVGVMSGHEKISLHRGALKALQGHADGKYPGMRIAVASSADTPFAEKVGRKALSMLEVLPGLTVWQMLLRDWEGRDVNQIGRQPPLSSNKAKTHFPRLKDAERFLTCPEATGVPFDRMLFFDDCLWGDHCGMVAQHCREANQQGVVTVRTPSGLQEREWQMGLRRYEEEH</sequence>
<evidence type="ECO:0000313" key="3">
    <source>
        <dbReference type="Proteomes" id="UP001642464"/>
    </source>
</evidence>
<keyword evidence="1" id="KW-1133">Transmembrane helix</keyword>
<proteinExistence type="predicted"/>
<keyword evidence="3" id="KW-1185">Reference proteome</keyword>
<dbReference type="PANTHER" id="PTHR17901">
    <property type="entry name" value="MAGNESIUM-DEPENDENT PHOSPHATASE 1 MDP1"/>
    <property type="match status" value="1"/>
</dbReference>
<dbReference type="InterPro" id="IPR023214">
    <property type="entry name" value="HAD_sf"/>
</dbReference>
<reference evidence="2 3" key="1">
    <citation type="submission" date="2024-02" db="EMBL/GenBank/DDBJ databases">
        <authorList>
            <person name="Chen Y."/>
            <person name="Shah S."/>
            <person name="Dougan E. K."/>
            <person name="Thang M."/>
            <person name="Chan C."/>
        </authorList>
    </citation>
    <scope>NUCLEOTIDE SEQUENCE [LARGE SCALE GENOMIC DNA]</scope>
</reference>
<dbReference type="PANTHER" id="PTHR17901:SF14">
    <property type="entry name" value="MAGNESIUM-DEPENDENT PHOSPHATASE 1"/>
    <property type="match status" value="1"/>
</dbReference>
<dbReference type="InterPro" id="IPR010036">
    <property type="entry name" value="MDP_1_eu_arc"/>
</dbReference>
<feature type="transmembrane region" description="Helical" evidence="1">
    <location>
        <begin position="21"/>
        <end position="39"/>
    </location>
</feature>
<evidence type="ECO:0000256" key="1">
    <source>
        <dbReference type="SAM" id="Phobius"/>
    </source>
</evidence>
<dbReference type="SUPFAM" id="SSF56784">
    <property type="entry name" value="HAD-like"/>
    <property type="match status" value="1"/>
</dbReference>
<protein>
    <recommendedName>
        <fullName evidence="4">Magnesium-dependent phosphatase 1</fullName>
    </recommendedName>
</protein>
<dbReference type="Pfam" id="PF12689">
    <property type="entry name" value="Acid_PPase"/>
    <property type="match status" value="1"/>
</dbReference>
<name>A0ABP0KTL5_9DINO</name>
<comment type="caution">
    <text evidence="2">The sequence shown here is derived from an EMBL/GenBank/DDBJ whole genome shotgun (WGS) entry which is preliminary data.</text>
</comment>
<gene>
    <name evidence="2" type="ORF">SCF082_LOCUS19002</name>
</gene>
<accession>A0ABP0KTL5</accession>
<evidence type="ECO:0000313" key="2">
    <source>
        <dbReference type="EMBL" id="CAK9029931.1"/>
    </source>
</evidence>
<keyword evidence="1" id="KW-0812">Transmembrane</keyword>